<evidence type="ECO:0000256" key="5">
    <source>
        <dbReference type="ARBA" id="ARBA00047960"/>
    </source>
</evidence>
<evidence type="ECO:0000256" key="3">
    <source>
        <dbReference type="ARBA" id="ARBA00022679"/>
    </source>
</evidence>
<dbReference type="PROSITE" id="PS50404">
    <property type="entry name" value="GST_NTER"/>
    <property type="match status" value="1"/>
</dbReference>
<dbReference type="Pfam" id="PF02798">
    <property type="entry name" value="GST_N"/>
    <property type="match status" value="1"/>
</dbReference>
<dbReference type="InterPro" id="IPR036249">
    <property type="entry name" value="Thioredoxin-like_sf"/>
</dbReference>
<dbReference type="SFLD" id="SFLDS00019">
    <property type="entry name" value="Glutathione_Transferase_(cytos"/>
    <property type="match status" value="1"/>
</dbReference>
<evidence type="ECO:0000256" key="4">
    <source>
        <dbReference type="ARBA" id="ARBA00025743"/>
    </source>
</evidence>
<dbReference type="GO" id="GO:0004364">
    <property type="term" value="F:glutathione transferase activity"/>
    <property type="evidence" value="ECO:0007669"/>
    <property type="project" value="UniProtKB-EC"/>
</dbReference>
<evidence type="ECO:0000256" key="1">
    <source>
        <dbReference type="ARBA" id="ARBA00012452"/>
    </source>
</evidence>
<proteinExistence type="inferred from homology"/>
<dbReference type="EC" id="2.5.1.18" evidence="1"/>
<dbReference type="GO" id="GO:0005737">
    <property type="term" value="C:cytoplasm"/>
    <property type="evidence" value="ECO:0007669"/>
    <property type="project" value="TreeGrafter"/>
</dbReference>
<evidence type="ECO:0000313" key="9">
    <source>
        <dbReference type="Proteomes" id="UP001237642"/>
    </source>
</evidence>
<reference evidence="8" key="2">
    <citation type="submission" date="2023-05" db="EMBL/GenBank/DDBJ databases">
        <authorList>
            <person name="Schelkunov M.I."/>
        </authorList>
    </citation>
    <scope>NUCLEOTIDE SEQUENCE</scope>
    <source>
        <strain evidence="8">Hsosn_3</strain>
        <tissue evidence="8">Leaf</tissue>
    </source>
</reference>
<dbReference type="CDD" id="cd03058">
    <property type="entry name" value="GST_N_Tau"/>
    <property type="match status" value="1"/>
</dbReference>
<organism evidence="8 9">
    <name type="scientific">Heracleum sosnowskyi</name>
    <dbReference type="NCBI Taxonomy" id="360622"/>
    <lineage>
        <taxon>Eukaryota</taxon>
        <taxon>Viridiplantae</taxon>
        <taxon>Streptophyta</taxon>
        <taxon>Embryophyta</taxon>
        <taxon>Tracheophyta</taxon>
        <taxon>Spermatophyta</taxon>
        <taxon>Magnoliopsida</taxon>
        <taxon>eudicotyledons</taxon>
        <taxon>Gunneridae</taxon>
        <taxon>Pentapetalae</taxon>
        <taxon>asterids</taxon>
        <taxon>campanulids</taxon>
        <taxon>Apiales</taxon>
        <taxon>Apiaceae</taxon>
        <taxon>Apioideae</taxon>
        <taxon>apioid superclade</taxon>
        <taxon>Tordylieae</taxon>
        <taxon>Tordyliinae</taxon>
        <taxon>Heracleum</taxon>
    </lineage>
</organism>
<dbReference type="SUPFAM" id="SSF52833">
    <property type="entry name" value="Thioredoxin-like"/>
    <property type="match status" value="1"/>
</dbReference>
<comment type="catalytic activity">
    <reaction evidence="5">
        <text>RX + glutathione = an S-substituted glutathione + a halide anion + H(+)</text>
        <dbReference type="Rhea" id="RHEA:16437"/>
        <dbReference type="ChEBI" id="CHEBI:15378"/>
        <dbReference type="ChEBI" id="CHEBI:16042"/>
        <dbReference type="ChEBI" id="CHEBI:17792"/>
        <dbReference type="ChEBI" id="CHEBI:57925"/>
        <dbReference type="ChEBI" id="CHEBI:90779"/>
        <dbReference type="EC" id="2.5.1.18"/>
    </reaction>
</comment>
<dbReference type="FunFam" id="3.40.30.10:FF:000044">
    <property type="entry name" value="Glutathione S-transferase GSTU6"/>
    <property type="match status" value="1"/>
</dbReference>
<feature type="domain" description="GST N-terminal" evidence="6">
    <location>
        <begin position="4"/>
        <end position="83"/>
    </location>
</feature>
<dbReference type="InterPro" id="IPR036282">
    <property type="entry name" value="Glutathione-S-Trfase_C_sf"/>
</dbReference>
<dbReference type="InterPro" id="IPR040079">
    <property type="entry name" value="Glutathione_S-Trfase"/>
</dbReference>
<dbReference type="InterPro" id="IPR045073">
    <property type="entry name" value="Omega/Tau-like"/>
</dbReference>
<dbReference type="Gene3D" id="1.20.1050.10">
    <property type="match status" value="1"/>
</dbReference>
<dbReference type="Gene3D" id="3.40.30.10">
    <property type="entry name" value="Glutaredoxin"/>
    <property type="match status" value="1"/>
</dbReference>
<dbReference type="SFLD" id="SFLDG01152">
    <property type="entry name" value="Main.3:_Omega-_and_Tau-like"/>
    <property type="match status" value="1"/>
</dbReference>
<dbReference type="InterPro" id="IPR045074">
    <property type="entry name" value="GST_C_Tau"/>
</dbReference>
<feature type="domain" description="GST C-terminal" evidence="7">
    <location>
        <begin position="89"/>
        <end position="214"/>
    </location>
</feature>
<name>A0AAD8M895_9APIA</name>
<dbReference type="FunFam" id="1.20.1050.10:FF:000016">
    <property type="entry name" value="Glutathione S-transferase U9"/>
    <property type="match status" value="1"/>
</dbReference>
<dbReference type="PANTHER" id="PTHR11260">
    <property type="entry name" value="GLUTATHIONE S-TRANSFERASE, GST, SUPERFAMILY, GST DOMAIN CONTAINING"/>
    <property type="match status" value="1"/>
</dbReference>
<dbReference type="Proteomes" id="UP001237642">
    <property type="component" value="Unassembled WGS sequence"/>
</dbReference>
<keyword evidence="9" id="KW-1185">Reference proteome</keyword>
<accession>A0AAD8M895</accession>
<dbReference type="PROSITE" id="PS50405">
    <property type="entry name" value="GST_CTER"/>
    <property type="match status" value="1"/>
</dbReference>
<reference evidence="8" key="1">
    <citation type="submission" date="2023-02" db="EMBL/GenBank/DDBJ databases">
        <title>Genome of toxic invasive species Heracleum sosnowskyi carries increased number of genes despite the absence of recent whole-genome duplications.</title>
        <authorList>
            <person name="Schelkunov M."/>
            <person name="Shtratnikova V."/>
            <person name="Makarenko M."/>
            <person name="Klepikova A."/>
            <person name="Omelchenko D."/>
            <person name="Novikova G."/>
            <person name="Obukhova E."/>
            <person name="Bogdanov V."/>
            <person name="Penin A."/>
            <person name="Logacheva M."/>
        </authorList>
    </citation>
    <scope>NUCLEOTIDE SEQUENCE</scope>
    <source>
        <strain evidence="8">Hsosn_3</strain>
        <tissue evidence="8">Leaf</tissue>
    </source>
</reference>
<keyword evidence="3 8" id="KW-0808">Transferase</keyword>
<comment type="caution">
    <text evidence="8">The sequence shown here is derived from an EMBL/GenBank/DDBJ whole genome shotgun (WGS) entry which is preliminary data.</text>
</comment>
<dbReference type="PANTHER" id="PTHR11260:SF615">
    <property type="entry name" value="GLUTATHIONE S-TRANSFERASE U17"/>
    <property type="match status" value="1"/>
</dbReference>
<comment type="similarity">
    <text evidence="4">Belongs to the GST superfamily. Tau family.</text>
</comment>
<dbReference type="SUPFAM" id="SSF47616">
    <property type="entry name" value="GST C-terminal domain-like"/>
    <property type="match status" value="1"/>
</dbReference>
<gene>
    <name evidence="8" type="ORF">POM88_041381</name>
</gene>
<keyword evidence="2" id="KW-0216">Detoxification</keyword>
<dbReference type="SFLD" id="SFLDG00358">
    <property type="entry name" value="Main_(cytGST)"/>
    <property type="match status" value="1"/>
</dbReference>
<dbReference type="SUPFAM" id="SSF54928">
    <property type="entry name" value="RNA-binding domain, RBD"/>
    <property type="match status" value="1"/>
</dbReference>
<dbReference type="GO" id="GO:0009407">
    <property type="term" value="P:toxin catabolic process"/>
    <property type="evidence" value="ECO:0007669"/>
    <property type="project" value="UniProtKB-ARBA"/>
</dbReference>
<dbReference type="CDD" id="cd03185">
    <property type="entry name" value="GST_C_Tau"/>
    <property type="match status" value="1"/>
</dbReference>
<sequence>MSSKEVKVLGAWPSPYVMRARISLNIKSVDYEFLQENFGAKSELLLKSNPVHKKIPVLIHGDKPICESLIIVQYIDEVWTSNHSILPSDPYDRAIARFWAAYLDEKWFPSLSSIARTNGEEEKKAVIKLVQEGLVLLEDAYTKCSKGKVFFGGEKIGYLDIALGCFLGWMRVTEKVNNVKLIDEANTPGLLNWAENFCSDAAVKDVMPQTDKLLEFSKRTAEVGFVGQTDVFAAVKRYNGVHLDGKPTKIEIVGVKLVAPATIVMSPSTNSFPGNTSGAFQRMLGAAYYVGRSMKLSNDGQ</sequence>
<protein>
    <recommendedName>
        <fullName evidence="1">glutathione transferase</fullName>
        <ecNumber evidence="1">2.5.1.18</ecNumber>
    </recommendedName>
</protein>
<dbReference type="InterPro" id="IPR004045">
    <property type="entry name" value="Glutathione_S-Trfase_N"/>
</dbReference>
<dbReference type="InterPro" id="IPR010987">
    <property type="entry name" value="Glutathione-S-Trfase_C-like"/>
</dbReference>
<dbReference type="GO" id="GO:0003676">
    <property type="term" value="F:nucleic acid binding"/>
    <property type="evidence" value="ECO:0007669"/>
    <property type="project" value="InterPro"/>
</dbReference>
<dbReference type="EMBL" id="JAUIZM010000009">
    <property type="protein sequence ID" value="KAK1365820.1"/>
    <property type="molecule type" value="Genomic_DNA"/>
</dbReference>
<evidence type="ECO:0000259" key="7">
    <source>
        <dbReference type="PROSITE" id="PS50405"/>
    </source>
</evidence>
<dbReference type="InterPro" id="IPR035979">
    <property type="entry name" value="RBD_domain_sf"/>
</dbReference>
<evidence type="ECO:0000256" key="2">
    <source>
        <dbReference type="ARBA" id="ARBA00022575"/>
    </source>
</evidence>
<evidence type="ECO:0000259" key="6">
    <source>
        <dbReference type="PROSITE" id="PS50404"/>
    </source>
</evidence>
<dbReference type="AlphaFoldDB" id="A0AAD8M895"/>
<dbReference type="GO" id="GO:0006749">
    <property type="term" value="P:glutathione metabolic process"/>
    <property type="evidence" value="ECO:0007669"/>
    <property type="project" value="InterPro"/>
</dbReference>
<evidence type="ECO:0000313" key="8">
    <source>
        <dbReference type="EMBL" id="KAK1365820.1"/>
    </source>
</evidence>